<sequence>YSTSLETLRGSLTPPYAAPEQWLGEPPTRATDVYALGCILHTLLNGKPPFGGDVDTIRRAHLNAQPPELDGMPPRLNGLVHNMLRKSSASRPNLERCAKVIEEVADKPQRTSNLALAAAGNLVSQAEAAVEAKQRADEAARRARTALANEAIADLRTIMARLFGEIESSSEAARREKLAISLGPAHLSFSEPEHVTTGRLQGAPAYDNGWDIAAFATIRLRSTIERYSASDASTYTFGASLVFASTPKDREFRWREMSFWGFNSANESTPFALSPGDRDFQVALSNVSGMVSLAHGPLAIDAEDEEAFQDRWLTLFAKSAQKKLRHPGQMPLPPNFFK</sequence>
<evidence type="ECO:0000259" key="6">
    <source>
        <dbReference type="PROSITE" id="PS50011"/>
    </source>
</evidence>
<dbReference type="SUPFAM" id="SSF56112">
    <property type="entry name" value="Protein kinase-like (PK-like)"/>
    <property type="match status" value="1"/>
</dbReference>
<keyword evidence="4" id="KW-0418">Kinase</keyword>
<protein>
    <recommendedName>
        <fullName evidence="1">non-specific serine/threonine protein kinase</fullName>
        <ecNumber evidence="1">2.7.11.1</ecNumber>
    </recommendedName>
</protein>
<dbReference type="InterPro" id="IPR000719">
    <property type="entry name" value="Prot_kinase_dom"/>
</dbReference>
<dbReference type="Proteomes" id="UP001152178">
    <property type="component" value="Unassembled WGS sequence"/>
</dbReference>
<keyword evidence="5" id="KW-0067">ATP-binding</keyword>
<dbReference type="InterPro" id="IPR011009">
    <property type="entry name" value="Kinase-like_dom_sf"/>
</dbReference>
<evidence type="ECO:0000256" key="2">
    <source>
        <dbReference type="ARBA" id="ARBA00022679"/>
    </source>
</evidence>
<dbReference type="Pfam" id="PF00069">
    <property type="entry name" value="Pkinase"/>
    <property type="match status" value="1"/>
</dbReference>
<reference evidence="7" key="1">
    <citation type="submission" date="2022-11" db="EMBL/GenBank/DDBJ databases">
        <authorList>
            <person name="Coimbra C."/>
        </authorList>
    </citation>
    <scope>NUCLEOTIDE SEQUENCE</scope>
    <source>
        <strain evidence="7">Jales19</strain>
    </source>
</reference>
<dbReference type="InterPro" id="IPR050660">
    <property type="entry name" value="NEK_Ser/Thr_kinase"/>
</dbReference>
<keyword evidence="2" id="KW-0808">Transferase</keyword>
<gene>
    <name evidence="7" type="ORF">OOJ09_28050</name>
</gene>
<dbReference type="EMBL" id="JAPFQA010000021">
    <property type="protein sequence ID" value="MCZ8548047.1"/>
    <property type="molecule type" value="Genomic_DNA"/>
</dbReference>
<keyword evidence="3" id="KW-0547">Nucleotide-binding</keyword>
<evidence type="ECO:0000256" key="3">
    <source>
        <dbReference type="ARBA" id="ARBA00022741"/>
    </source>
</evidence>
<dbReference type="EC" id="2.7.11.1" evidence="1"/>
<organism evidence="7 8">
    <name type="scientific">Mesorhizobium qingshengii</name>
    <dbReference type="NCBI Taxonomy" id="1165689"/>
    <lineage>
        <taxon>Bacteria</taxon>
        <taxon>Pseudomonadati</taxon>
        <taxon>Pseudomonadota</taxon>
        <taxon>Alphaproteobacteria</taxon>
        <taxon>Hyphomicrobiales</taxon>
        <taxon>Phyllobacteriaceae</taxon>
        <taxon>Mesorhizobium</taxon>
    </lineage>
</organism>
<evidence type="ECO:0000313" key="7">
    <source>
        <dbReference type="EMBL" id="MCZ8548047.1"/>
    </source>
</evidence>
<dbReference type="PROSITE" id="PS50011">
    <property type="entry name" value="PROTEIN_KINASE_DOM"/>
    <property type="match status" value="1"/>
</dbReference>
<accession>A0ABT4R2I0</accession>
<dbReference type="RefSeq" id="WP_420107563.1">
    <property type="nucleotide sequence ID" value="NZ_JAPFQA010000021.1"/>
</dbReference>
<name>A0ABT4R2I0_9HYPH</name>
<comment type="caution">
    <text evidence="7">The sequence shown here is derived from an EMBL/GenBank/DDBJ whole genome shotgun (WGS) entry which is preliminary data.</text>
</comment>
<evidence type="ECO:0000256" key="5">
    <source>
        <dbReference type="ARBA" id="ARBA00022840"/>
    </source>
</evidence>
<feature type="domain" description="Protein kinase" evidence="6">
    <location>
        <begin position="1"/>
        <end position="105"/>
    </location>
</feature>
<proteinExistence type="predicted"/>
<evidence type="ECO:0000313" key="8">
    <source>
        <dbReference type="Proteomes" id="UP001152178"/>
    </source>
</evidence>
<feature type="non-terminal residue" evidence="7">
    <location>
        <position position="1"/>
    </location>
</feature>
<dbReference type="PANTHER" id="PTHR43671:SF13">
    <property type="entry name" value="SERINE_THREONINE-PROTEIN KINASE NEK2"/>
    <property type="match status" value="1"/>
</dbReference>
<keyword evidence="8" id="KW-1185">Reference proteome</keyword>
<evidence type="ECO:0000256" key="4">
    <source>
        <dbReference type="ARBA" id="ARBA00022777"/>
    </source>
</evidence>
<evidence type="ECO:0000256" key="1">
    <source>
        <dbReference type="ARBA" id="ARBA00012513"/>
    </source>
</evidence>
<dbReference type="PANTHER" id="PTHR43671">
    <property type="entry name" value="SERINE/THREONINE-PROTEIN KINASE NEK"/>
    <property type="match status" value="1"/>
</dbReference>
<dbReference type="Gene3D" id="1.10.510.10">
    <property type="entry name" value="Transferase(Phosphotransferase) domain 1"/>
    <property type="match status" value="1"/>
</dbReference>